<dbReference type="Proteomes" id="UP000002414">
    <property type="component" value="Segment"/>
</dbReference>
<accession>A7IY92</accession>
<dbReference type="KEGG" id="vg:5745442"/>
<evidence type="ECO:0000313" key="1">
    <source>
        <dbReference type="EMBL" id="ABF57475.1"/>
    </source>
</evidence>
<dbReference type="GeneID" id="5745442"/>
<proteinExistence type="predicted"/>
<organism evidence="1 2">
    <name type="scientific">Corynebacterium phage P1201</name>
    <dbReference type="NCBI Taxonomy" id="384848"/>
    <lineage>
        <taxon>Viruses</taxon>
        <taxon>Duplodnaviria</taxon>
        <taxon>Heunggongvirae</taxon>
        <taxon>Uroviricota</taxon>
        <taxon>Caudoviricetes</taxon>
        <taxon>Zierdtviridae</taxon>
        <taxon>Toshachvirinae</taxon>
        <taxon>Chunghsingvirus</taxon>
        <taxon>Chunghsingvirus P1201</taxon>
        <taxon>Corynebacterium virus P1201</taxon>
    </lineage>
</organism>
<dbReference type="EMBL" id="DQ499600">
    <property type="protein sequence ID" value="ABF57475.1"/>
    <property type="molecule type" value="Genomic_DNA"/>
</dbReference>
<name>A7IY92_9CAUD</name>
<reference evidence="1 2" key="1">
    <citation type="journal article" date="2008" name="Virology">
        <title>Genome sequence of the lytic bacteriophage P1201 from Corynebacterium glutamicum NCHU 87078: Evolutionary relationships to phages from Corynebacterineae.</title>
        <authorList>
            <person name="Chen C.L."/>
            <person name="Pan T.Y."/>
            <person name="Kan S.C."/>
            <person name="Kuan Y.C."/>
            <person name="Hong L.Y."/>
            <person name="Chiu K.R."/>
            <person name="Sheu C.S."/>
            <person name="Yang J.S."/>
            <person name="Hsu W.H."/>
            <person name="Hu H.Y."/>
        </authorList>
    </citation>
    <scope>NUCLEOTIDE SEQUENCE</scope>
</reference>
<protein>
    <submittedName>
        <fullName evidence="1">Gp21</fullName>
    </submittedName>
</protein>
<sequence>MRDLRDEVEELFESALPENEELVEVVYIALTKRPENVEGQYNFTIGAGKQNQNDIRKQMLLKAMEVF</sequence>
<keyword evidence="2" id="KW-1185">Reference proteome</keyword>
<evidence type="ECO:0000313" key="2">
    <source>
        <dbReference type="Proteomes" id="UP000002414"/>
    </source>
</evidence>
<dbReference type="RefSeq" id="YP_001468923.1">
    <property type="nucleotide sequence ID" value="NC_009816.1"/>
</dbReference>